<evidence type="ECO:0000313" key="2">
    <source>
        <dbReference type="EMBL" id="GAA3393399.1"/>
    </source>
</evidence>
<dbReference type="PANTHER" id="PTHR46438:SF11">
    <property type="entry name" value="LIPASE-RELATED"/>
    <property type="match status" value="1"/>
</dbReference>
<accession>A0ABP6T5Y9</accession>
<organism evidence="2 3">
    <name type="scientific">Cryptosporangium minutisporangium</name>
    <dbReference type="NCBI Taxonomy" id="113569"/>
    <lineage>
        <taxon>Bacteria</taxon>
        <taxon>Bacillati</taxon>
        <taxon>Actinomycetota</taxon>
        <taxon>Actinomycetes</taxon>
        <taxon>Cryptosporangiales</taxon>
        <taxon>Cryptosporangiaceae</taxon>
        <taxon>Cryptosporangium</taxon>
    </lineage>
</organism>
<dbReference type="GO" id="GO:0016787">
    <property type="term" value="F:hydrolase activity"/>
    <property type="evidence" value="ECO:0007669"/>
    <property type="project" value="UniProtKB-KW"/>
</dbReference>
<reference evidence="3" key="1">
    <citation type="journal article" date="2019" name="Int. J. Syst. Evol. Microbiol.">
        <title>The Global Catalogue of Microorganisms (GCM) 10K type strain sequencing project: providing services to taxonomists for standard genome sequencing and annotation.</title>
        <authorList>
            <consortium name="The Broad Institute Genomics Platform"/>
            <consortium name="The Broad Institute Genome Sequencing Center for Infectious Disease"/>
            <person name="Wu L."/>
            <person name="Ma J."/>
        </authorList>
    </citation>
    <scope>NUCLEOTIDE SEQUENCE [LARGE SCALE GENOMIC DNA]</scope>
    <source>
        <strain evidence="3">JCM 9458</strain>
    </source>
</reference>
<dbReference type="PRINTS" id="PR00111">
    <property type="entry name" value="ABHYDROLASE"/>
</dbReference>
<keyword evidence="2" id="KW-0378">Hydrolase</keyword>
<dbReference type="InterPro" id="IPR000073">
    <property type="entry name" value="AB_hydrolase_1"/>
</dbReference>
<keyword evidence="3" id="KW-1185">Reference proteome</keyword>
<sequence length="267" mass="28673">MTLAYERRGTGSPLILFHGIGHRWQAWEPVFDLLAEHHDVIAVDLPGFGRSPLPADGPPDTLDALVAEVSRWLLDDMGIERPHVAGNSLGGAVALELAKAGMVSTVTALSPAGFFRGWEIRWALSILRSLRAASHLPEPVLKVASDVRWLRALSFGLLVAHPSRLSAEQALGDTLALRDASSFGSLAHGAARYEFRGHPGVPVTIAWGTRDRILLPRQAERAARRMPEARHVTLPRCGHVPMSDAPDLVASIILATTAASARGQATA</sequence>
<name>A0ABP6T5Y9_9ACTN</name>
<dbReference type="EMBL" id="BAAAYN010000043">
    <property type="protein sequence ID" value="GAA3393399.1"/>
    <property type="molecule type" value="Genomic_DNA"/>
</dbReference>
<dbReference type="SUPFAM" id="SSF53474">
    <property type="entry name" value="alpha/beta-Hydrolases"/>
    <property type="match status" value="1"/>
</dbReference>
<gene>
    <name evidence="2" type="ORF">GCM10020369_58770</name>
</gene>
<protein>
    <submittedName>
        <fullName evidence="2">Alpha/beta fold hydrolase</fullName>
    </submittedName>
</protein>
<evidence type="ECO:0000313" key="3">
    <source>
        <dbReference type="Proteomes" id="UP001501676"/>
    </source>
</evidence>
<comment type="caution">
    <text evidence="2">The sequence shown here is derived from an EMBL/GenBank/DDBJ whole genome shotgun (WGS) entry which is preliminary data.</text>
</comment>
<proteinExistence type="predicted"/>
<dbReference type="Proteomes" id="UP001501676">
    <property type="component" value="Unassembled WGS sequence"/>
</dbReference>
<evidence type="ECO:0000259" key="1">
    <source>
        <dbReference type="Pfam" id="PF12697"/>
    </source>
</evidence>
<dbReference type="PANTHER" id="PTHR46438">
    <property type="entry name" value="ALPHA/BETA-HYDROLASES SUPERFAMILY PROTEIN"/>
    <property type="match status" value="1"/>
</dbReference>
<dbReference type="Gene3D" id="3.40.50.1820">
    <property type="entry name" value="alpha/beta hydrolase"/>
    <property type="match status" value="1"/>
</dbReference>
<dbReference type="InterPro" id="IPR029058">
    <property type="entry name" value="AB_hydrolase_fold"/>
</dbReference>
<dbReference type="Pfam" id="PF12697">
    <property type="entry name" value="Abhydrolase_6"/>
    <property type="match status" value="1"/>
</dbReference>
<feature type="domain" description="AB hydrolase-1" evidence="1">
    <location>
        <begin position="14"/>
        <end position="251"/>
    </location>
</feature>
<dbReference type="RefSeq" id="WP_345731493.1">
    <property type="nucleotide sequence ID" value="NZ_BAAAYN010000043.1"/>
</dbReference>